<sequence>MSLHRALSCSGLKALTAGCLLGSVALSTPHALATPDGGPVVTTPAEPPPHPRPHGTLLSFSVSDEAQAKADTLSIHFAARAEGSSPIIAQQHLNQLVSNAMSILKDQPDIKSTAESYAVGQDYAPHDKRSWVARQALVLSSQNRDSLLALAEKLQKLGLSIEDMQWSLNPEVRAKLEQQARLGALKKLRQQAEEDAAALGQTLLGLERVHIGSQGMDDLAPPPHMGPMLMMAEARSAATPPPESTAEMQTVRVTVSAQARLAQAQDPASP</sequence>
<dbReference type="Pfam" id="PF04402">
    <property type="entry name" value="SIMPL"/>
    <property type="match status" value="1"/>
</dbReference>
<dbReference type="PANTHER" id="PTHR34387:SF1">
    <property type="entry name" value="PERIPLASMIC IMMUNOGENIC PROTEIN"/>
    <property type="match status" value="1"/>
</dbReference>
<organism evidence="3 4">
    <name type="scientific">Bombella favorum</name>
    <dbReference type="NCBI Taxonomy" id="2039164"/>
    <lineage>
        <taxon>Bacteria</taxon>
        <taxon>Pseudomonadati</taxon>
        <taxon>Pseudomonadota</taxon>
        <taxon>Alphaproteobacteria</taxon>
        <taxon>Acetobacterales</taxon>
        <taxon>Acetobacteraceae</taxon>
        <taxon>Bombella</taxon>
    </lineage>
</organism>
<accession>A0ABR5ZMP3</accession>
<evidence type="ECO:0000256" key="1">
    <source>
        <dbReference type="SAM" id="MobiDB-lite"/>
    </source>
</evidence>
<dbReference type="Gene3D" id="3.30.110.170">
    <property type="entry name" value="Protein of unknown function (DUF541), domain 1"/>
    <property type="match status" value="1"/>
</dbReference>
<protein>
    <recommendedName>
        <fullName evidence="5">DUF541 domain-containing protein</fullName>
    </recommendedName>
</protein>
<dbReference type="Proteomes" id="UP001516390">
    <property type="component" value="Unassembled WGS sequence"/>
</dbReference>
<proteinExistence type="predicted"/>
<feature type="signal peptide" evidence="2">
    <location>
        <begin position="1"/>
        <end position="33"/>
    </location>
</feature>
<dbReference type="RefSeq" id="WP_182081624.1">
    <property type="nucleotide sequence ID" value="NZ_NWUS01000001.1"/>
</dbReference>
<dbReference type="Gene3D" id="3.30.70.2970">
    <property type="entry name" value="Protein of unknown function (DUF541), domain 2"/>
    <property type="match status" value="1"/>
</dbReference>
<dbReference type="InterPro" id="IPR007497">
    <property type="entry name" value="SIMPL/DUF541"/>
</dbReference>
<dbReference type="PANTHER" id="PTHR34387">
    <property type="entry name" value="SLR1258 PROTEIN"/>
    <property type="match status" value="1"/>
</dbReference>
<dbReference type="EMBL" id="NWUS01000001">
    <property type="protein sequence ID" value="MBA5725560.1"/>
    <property type="molecule type" value="Genomic_DNA"/>
</dbReference>
<feature type="chain" id="PRO_5046343448" description="DUF541 domain-containing protein" evidence="2">
    <location>
        <begin position="34"/>
        <end position="270"/>
    </location>
</feature>
<evidence type="ECO:0000256" key="2">
    <source>
        <dbReference type="SAM" id="SignalP"/>
    </source>
</evidence>
<keyword evidence="4" id="KW-1185">Reference proteome</keyword>
<name>A0ABR5ZMP3_9PROT</name>
<dbReference type="InterPro" id="IPR052022">
    <property type="entry name" value="26kDa_periplasmic_antigen"/>
</dbReference>
<feature type="region of interest" description="Disordered" evidence="1">
    <location>
        <begin position="32"/>
        <end position="54"/>
    </location>
</feature>
<evidence type="ECO:0000313" key="3">
    <source>
        <dbReference type="EMBL" id="MBA5725560.1"/>
    </source>
</evidence>
<gene>
    <name evidence="3" type="ORF">CPA57_04620</name>
</gene>
<keyword evidence="2" id="KW-0732">Signal</keyword>
<evidence type="ECO:0000313" key="4">
    <source>
        <dbReference type="Proteomes" id="UP001516390"/>
    </source>
</evidence>
<comment type="caution">
    <text evidence="3">The sequence shown here is derived from an EMBL/GenBank/DDBJ whole genome shotgun (WGS) entry which is preliminary data.</text>
</comment>
<reference evidence="3 4" key="1">
    <citation type="submission" date="2017-09" db="EMBL/GenBank/DDBJ databases">
        <authorList>
            <person name="Jakob F."/>
        </authorList>
    </citation>
    <scope>NUCLEOTIDE SEQUENCE [LARGE SCALE GENOMIC DNA]</scope>
    <source>
        <strain evidence="3 4">TMW 2.1880</strain>
    </source>
</reference>
<evidence type="ECO:0008006" key="5">
    <source>
        <dbReference type="Google" id="ProtNLM"/>
    </source>
</evidence>